<dbReference type="PANTHER" id="PTHR43133">
    <property type="entry name" value="RNA POLYMERASE ECF-TYPE SIGMA FACTO"/>
    <property type="match status" value="1"/>
</dbReference>
<accession>A0A3A3G4B9</accession>
<evidence type="ECO:0000259" key="6">
    <source>
        <dbReference type="Pfam" id="PF04542"/>
    </source>
</evidence>
<dbReference type="SUPFAM" id="SSF88946">
    <property type="entry name" value="Sigma2 domain of RNA polymerase sigma factors"/>
    <property type="match status" value="1"/>
</dbReference>
<dbReference type="Proteomes" id="UP000265955">
    <property type="component" value="Unassembled WGS sequence"/>
</dbReference>
<dbReference type="InterPro" id="IPR013324">
    <property type="entry name" value="RNA_pol_sigma_r3/r4-like"/>
</dbReference>
<keyword evidence="4" id="KW-0238">DNA-binding</keyword>
<evidence type="ECO:0000256" key="2">
    <source>
        <dbReference type="ARBA" id="ARBA00023015"/>
    </source>
</evidence>
<sequence length="362" mass="39925">MSWAGAREIAGKTYRADYVSVYGFSRVAWGDCSVANARQGTTLTRAALPVLGALHSLPGNAADRFATLTPIRNPLSASSATSDELILPVCRLTTIGFHIQRNYVDCLTNIKVASHENLPGAILADRKVFRFFSWNLVGAYQSALPQKRIRSCFPNIRSGQDKQMRKEHSPKADENVQLAEWISDTSKGIEASFVNLYASTADMVYGLAHRIVGIPSVAEDVVVSTYLYAWQHAAQFDVARGNAITWLLVICRSQALMQLRDPEIKTAVYLDDDVLKEGTSADTDPQSLLAAVEEKAALHAVLETLRPCDRQILALAFFRGLTYAEIGMHLDMPIGTVKTRMRSAIDTLRTQLKPLRCSHGRT</sequence>
<dbReference type="InterPro" id="IPR036388">
    <property type="entry name" value="WH-like_DNA-bd_sf"/>
</dbReference>
<dbReference type="InterPro" id="IPR039425">
    <property type="entry name" value="RNA_pol_sigma-70-like"/>
</dbReference>
<dbReference type="NCBIfam" id="TIGR02937">
    <property type="entry name" value="sigma70-ECF"/>
    <property type="match status" value="1"/>
</dbReference>
<dbReference type="InterPro" id="IPR007627">
    <property type="entry name" value="RNA_pol_sigma70_r2"/>
</dbReference>
<protein>
    <submittedName>
        <fullName evidence="8">Sigma-70 family RNA polymerase sigma factor</fullName>
    </submittedName>
</protein>
<proteinExistence type="inferred from homology"/>
<dbReference type="CDD" id="cd06171">
    <property type="entry name" value="Sigma70_r4"/>
    <property type="match status" value="1"/>
</dbReference>
<reference evidence="9" key="1">
    <citation type="submission" date="2018-09" db="EMBL/GenBank/DDBJ databases">
        <authorList>
            <person name="Zhu H."/>
        </authorList>
    </citation>
    <scope>NUCLEOTIDE SEQUENCE [LARGE SCALE GENOMIC DNA]</scope>
    <source>
        <strain evidence="9">K1R23-30</strain>
    </source>
</reference>
<evidence type="ECO:0000256" key="4">
    <source>
        <dbReference type="ARBA" id="ARBA00023125"/>
    </source>
</evidence>
<dbReference type="AlphaFoldDB" id="A0A3A3G4B9"/>
<dbReference type="GO" id="GO:0016987">
    <property type="term" value="F:sigma factor activity"/>
    <property type="evidence" value="ECO:0007669"/>
    <property type="project" value="UniProtKB-KW"/>
</dbReference>
<organism evidence="8 9">
    <name type="scientific">Noviherbaspirillum saxi</name>
    <dbReference type="NCBI Taxonomy" id="2320863"/>
    <lineage>
        <taxon>Bacteria</taxon>
        <taxon>Pseudomonadati</taxon>
        <taxon>Pseudomonadota</taxon>
        <taxon>Betaproteobacteria</taxon>
        <taxon>Burkholderiales</taxon>
        <taxon>Oxalobacteraceae</taxon>
        <taxon>Noviherbaspirillum</taxon>
    </lineage>
</organism>
<dbReference type="GO" id="GO:0003677">
    <property type="term" value="F:DNA binding"/>
    <property type="evidence" value="ECO:0007669"/>
    <property type="project" value="UniProtKB-KW"/>
</dbReference>
<name>A0A3A3G4B9_9BURK</name>
<keyword evidence="2" id="KW-0805">Transcription regulation</keyword>
<dbReference type="Pfam" id="PF04545">
    <property type="entry name" value="Sigma70_r4"/>
    <property type="match status" value="1"/>
</dbReference>
<keyword evidence="9" id="KW-1185">Reference proteome</keyword>
<dbReference type="Pfam" id="PF04542">
    <property type="entry name" value="Sigma70_r2"/>
    <property type="match status" value="1"/>
</dbReference>
<dbReference type="InterPro" id="IPR014284">
    <property type="entry name" value="RNA_pol_sigma-70_dom"/>
</dbReference>
<evidence type="ECO:0000313" key="8">
    <source>
        <dbReference type="EMBL" id="RJF95030.1"/>
    </source>
</evidence>
<dbReference type="PANTHER" id="PTHR43133:SF62">
    <property type="entry name" value="RNA POLYMERASE SIGMA FACTOR SIGZ"/>
    <property type="match status" value="1"/>
</dbReference>
<comment type="similarity">
    <text evidence="1">Belongs to the sigma-70 factor family. ECF subfamily.</text>
</comment>
<evidence type="ECO:0000256" key="1">
    <source>
        <dbReference type="ARBA" id="ARBA00010641"/>
    </source>
</evidence>
<dbReference type="GO" id="GO:0006352">
    <property type="term" value="P:DNA-templated transcription initiation"/>
    <property type="evidence" value="ECO:0007669"/>
    <property type="project" value="InterPro"/>
</dbReference>
<evidence type="ECO:0000259" key="7">
    <source>
        <dbReference type="Pfam" id="PF04545"/>
    </source>
</evidence>
<comment type="caution">
    <text evidence="8">The sequence shown here is derived from an EMBL/GenBank/DDBJ whole genome shotgun (WGS) entry which is preliminary data.</text>
</comment>
<dbReference type="Gene3D" id="1.10.10.10">
    <property type="entry name" value="Winged helix-like DNA-binding domain superfamily/Winged helix DNA-binding domain"/>
    <property type="match status" value="1"/>
</dbReference>
<evidence type="ECO:0000256" key="3">
    <source>
        <dbReference type="ARBA" id="ARBA00023082"/>
    </source>
</evidence>
<dbReference type="InterPro" id="IPR007630">
    <property type="entry name" value="RNA_pol_sigma70_r4"/>
</dbReference>
<keyword evidence="3" id="KW-0731">Sigma factor</keyword>
<keyword evidence="5" id="KW-0804">Transcription</keyword>
<gene>
    <name evidence="8" type="ORF">D3871_16305</name>
</gene>
<dbReference type="EMBL" id="QYUO01000002">
    <property type="protein sequence ID" value="RJF95030.1"/>
    <property type="molecule type" value="Genomic_DNA"/>
</dbReference>
<dbReference type="Gene3D" id="1.10.1740.10">
    <property type="match status" value="1"/>
</dbReference>
<feature type="domain" description="RNA polymerase sigma-70 region 2" evidence="6">
    <location>
        <begin position="196"/>
        <end position="261"/>
    </location>
</feature>
<evidence type="ECO:0000256" key="5">
    <source>
        <dbReference type="ARBA" id="ARBA00023163"/>
    </source>
</evidence>
<evidence type="ECO:0000313" key="9">
    <source>
        <dbReference type="Proteomes" id="UP000265955"/>
    </source>
</evidence>
<dbReference type="SUPFAM" id="SSF88659">
    <property type="entry name" value="Sigma3 and sigma4 domains of RNA polymerase sigma factors"/>
    <property type="match status" value="1"/>
</dbReference>
<dbReference type="InterPro" id="IPR013325">
    <property type="entry name" value="RNA_pol_sigma_r2"/>
</dbReference>
<feature type="domain" description="RNA polymerase sigma-70 region 4" evidence="7">
    <location>
        <begin position="301"/>
        <end position="349"/>
    </location>
</feature>